<feature type="region of interest" description="Disordered" evidence="1">
    <location>
        <begin position="200"/>
        <end position="220"/>
    </location>
</feature>
<evidence type="ECO:0000313" key="3">
    <source>
        <dbReference type="Proteomes" id="UP000541154"/>
    </source>
</evidence>
<name>A0A8H6EB29_PETAA</name>
<dbReference type="Proteomes" id="UP000541154">
    <property type="component" value="Unassembled WGS sequence"/>
</dbReference>
<proteinExistence type="predicted"/>
<feature type="region of interest" description="Disordered" evidence="1">
    <location>
        <begin position="1"/>
        <end position="21"/>
    </location>
</feature>
<gene>
    <name evidence="2" type="ORF">ETB97_007922</name>
</gene>
<accession>A0A8H6EB29</accession>
<evidence type="ECO:0000313" key="2">
    <source>
        <dbReference type="EMBL" id="KAF5864360.1"/>
    </source>
</evidence>
<evidence type="ECO:0000256" key="1">
    <source>
        <dbReference type="SAM" id="MobiDB-lite"/>
    </source>
</evidence>
<dbReference type="AlphaFoldDB" id="A0A8H6EB29"/>
<comment type="caution">
    <text evidence="2">The sequence shown here is derived from an EMBL/GenBank/DDBJ whole genome shotgun (WGS) entry which is preliminary data.</text>
</comment>
<sequence>MENQDRDNSNTIYSAQQTHPARPAVLLNPHVQIASDNGHFAKPASQTGGLRGVLEEEDMTASHLDQDKWSLENLPDILYVLKPAHARSRHVVRTTAHKVFGKHINVFTVLPDQISSKVEGWRLEAWMRLDRRITVQDIIDRVNPNYRPRLTPLDIELRRKDFREKFHVACWGAQKSVNEIYRLAASKGIDPALNTTRGLTPGLIDPSKGEAGGRIPLPPGTTCDSTRIVPGLQDDGSMARSRLCAKSHKTHSPGAVRQLLWNTKHLPTKLSPDVDHFHIANPLLKRQLSHDVMNVDYTATRKRRNKISTQQNVFDFNTYPATLRELASYKGPPVQVFPPETEAEITMSLDDYLRGSQLTFWEHLDVRCENSLSDIKRWSLRSWC</sequence>
<organism evidence="2 3">
    <name type="scientific">Petromyces alliaceus</name>
    <name type="common">Aspergillus alliaceus</name>
    <dbReference type="NCBI Taxonomy" id="209559"/>
    <lineage>
        <taxon>Eukaryota</taxon>
        <taxon>Fungi</taxon>
        <taxon>Dikarya</taxon>
        <taxon>Ascomycota</taxon>
        <taxon>Pezizomycotina</taxon>
        <taxon>Eurotiomycetes</taxon>
        <taxon>Eurotiomycetidae</taxon>
        <taxon>Eurotiales</taxon>
        <taxon>Aspergillaceae</taxon>
        <taxon>Aspergillus</taxon>
        <taxon>Aspergillus subgen. Circumdati</taxon>
    </lineage>
</organism>
<protein>
    <submittedName>
        <fullName evidence="2">Uncharacterized protein</fullName>
    </submittedName>
</protein>
<keyword evidence="3" id="KW-1185">Reference proteome</keyword>
<reference evidence="2 3" key="1">
    <citation type="submission" date="2019-04" db="EMBL/GenBank/DDBJ databases">
        <title>Aspergillus burnettii sp. nov., novel species from soil in southeast Queensland.</title>
        <authorList>
            <person name="Gilchrist C.L.M."/>
            <person name="Pitt J.I."/>
            <person name="Lange L."/>
            <person name="Lacey H.J."/>
            <person name="Vuong D."/>
            <person name="Midgley D.J."/>
            <person name="Greenfield P."/>
            <person name="Bradbury M."/>
            <person name="Lacey E."/>
            <person name="Busk P.K."/>
            <person name="Pilgaard B."/>
            <person name="Chooi Y.H."/>
            <person name="Piggott A.M."/>
        </authorList>
    </citation>
    <scope>NUCLEOTIDE SEQUENCE [LARGE SCALE GENOMIC DNA]</scope>
    <source>
        <strain evidence="2 3">FRR 5400</strain>
    </source>
</reference>
<dbReference type="EMBL" id="SPNV01000035">
    <property type="protein sequence ID" value="KAF5864360.1"/>
    <property type="molecule type" value="Genomic_DNA"/>
</dbReference>
<feature type="compositionally biased region" description="Polar residues" evidence="1">
    <location>
        <begin position="9"/>
        <end position="19"/>
    </location>
</feature>